<feature type="compositionally biased region" description="Polar residues" evidence="1">
    <location>
        <begin position="11"/>
        <end position="20"/>
    </location>
</feature>
<dbReference type="Proteomes" id="UP000521872">
    <property type="component" value="Unassembled WGS sequence"/>
</dbReference>
<dbReference type="EMBL" id="JAACJL010000031">
    <property type="protein sequence ID" value="KAF4616978.1"/>
    <property type="molecule type" value="Genomic_DNA"/>
</dbReference>
<keyword evidence="3" id="KW-1185">Reference proteome</keyword>
<dbReference type="AlphaFoldDB" id="A0A8H4VNZ4"/>
<organism evidence="2 3">
    <name type="scientific">Agrocybe pediades</name>
    <dbReference type="NCBI Taxonomy" id="84607"/>
    <lineage>
        <taxon>Eukaryota</taxon>
        <taxon>Fungi</taxon>
        <taxon>Dikarya</taxon>
        <taxon>Basidiomycota</taxon>
        <taxon>Agaricomycotina</taxon>
        <taxon>Agaricomycetes</taxon>
        <taxon>Agaricomycetidae</taxon>
        <taxon>Agaricales</taxon>
        <taxon>Agaricineae</taxon>
        <taxon>Strophariaceae</taxon>
        <taxon>Agrocybe</taxon>
    </lineage>
</organism>
<gene>
    <name evidence="2" type="ORF">D9613_008293</name>
</gene>
<evidence type="ECO:0000256" key="1">
    <source>
        <dbReference type="SAM" id="MobiDB-lite"/>
    </source>
</evidence>
<feature type="region of interest" description="Disordered" evidence="1">
    <location>
        <begin position="1"/>
        <end position="23"/>
    </location>
</feature>
<protein>
    <submittedName>
        <fullName evidence="2">Uncharacterized protein</fullName>
    </submittedName>
</protein>
<evidence type="ECO:0000313" key="3">
    <source>
        <dbReference type="Proteomes" id="UP000521872"/>
    </source>
</evidence>
<reference evidence="2 3" key="1">
    <citation type="submission" date="2019-12" db="EMBL/GenBank/DDBJ databases">
        <authorList>
            <person name="Floudas D."/>
            <person name="Bentzer J."/>
            <person name="Ahren D."/>
            <person name="Johansson T."/>
            <person name="Persson P."/>
            <person name="Tunlid A."/>
        </authorList>
    </citation>
    <scope>NUCLEOTIDE SEQUENCE [LARGE SCALE GENOMIC DNA]</scope>
    <source>
        <strain evidence="2 3">CBS 102.39</strain>
    </source>
</reference>
<feature type="compositionally biased region" description="Basic residues" evidence="1">
    <location>
        <begin position="1"/>
        <end position="10"/>
    </location>
</feature>
<proteinExistence type="predicted"/>
<accession>A0A8H4VNZ4</accession>
<comment type="caution">
    <text evidence="2">The sequence shown here is derived from an EMBL/GenBank/DDBJ whole genome shotgun (WGS) entry which is preliminary data.</text>
</comment>
<sequence>MSSGTKRRRANTNGASNTDEPSLARLNQLMAEAVKIAKAIEPTRGDGPAIKKAHTLAKSLLKALPTDVVVKSVGYDEHKASFEAEMKALQTSCKKNWKYGYEDQEEMMKKLSKSVVNWLKELWSLMQEEDMDLKLIEKSLALCSDTIDKMMNCNSRAGYLDMTFKAKIVNDEEETIFEENVAVTHTLGWMWRELLVIASTRGTAVKTMLTNIKLYKLIKEVFNLFRDSDSVEKNCDGYGFWDDHWSDEMKDAAVKVRSERPDEGKS</sequence>
<evidence type="ECO:0000313" key="2">
    <source>
        <dbReference type="EMBL" id="KAF4616978.1"/>
    </source>
</evidence>
<name>A0A8H4VNZ4_9AGAR</name>